<dbReference type="InterPro" id="IPR036505">
    <property type="entry name" value="Amidase/PGRP_sf"/>
</dbReference>
<dbReference type="CDD" id="cd06583">
    <property type="entry name" value="PGRP"/>
    <property type="match status" value="1"/>
</dbReference>
<dbReference type="GO" id="GO:0008270">
    <property type="term" value="F:zinc ion binding"/>
    <property type="evidence" value="ECO:0007669"/>
    <property type="project" value="InterPro"/>
</dbReference>
<evidence type="ECO:0000313" key="6">
    <source>
        <dbReference type="Proteomes" id="UP000006465"/>
    </source>
</evidence>
<comment type="similarity">
    <text evidence="1">Belongs to the N-acetylmuramoyl-L-alanine amidase 2 family.</text>
</comment>
<feature type="region of interest" description="Disordered" evidence="2">
    <location>
        <begin position="449"/>
        <end position="481"/>
    </location>
</feature>
<dbReference type="InterPro" id="IPR015510">
    <property type="entry name" value="PGRP"/>
</dbReference>
<evidence type="ECO:0000259" key="4">
    <source>
        <dbReference type="SMART" id="SM00701"/>
    </source>
</evidence>
<evidence type="ECO:0000259" key="3">
    <source>
        <dbReference type="SMART" id="SM00644"/>
    </source>
</evidence>
<feature type="compositionally biased region" description="Polar residues" evidence="2">
    <location>
        <begin position="449"/>
        <end position="464"/>
    </location>
</feature>
<evidence type="ECO:0000256" key="1">
    <source>
        <dbReference type="ARBA" id="ARBA00007553"/>
    </source>
</evidence>
<reference evidence="5 6" key="1">
    <citation type="journal article" date="2013" name="J. Biotechnol.">
        <title>Genome sequence of Corynebacterium pseudotuberculosis biovar equi strain 258 and prediction of antigenic targets to improve biotechnological vaccine production.</title>
        <authorList>
            <person name="Soares S.C."/>
            <person name="Trost E."/>
            <person name="Ramos R.T."/>
            <person name="Carneiro A.R."/>
            <person name="Santos A.R."/>
            <person name="Pinto A.C."/>
            <person name="Barbosa E."/>
            <person name="Aburjaile F."/>
            <person name="Ali A."/>
            <person name="Diniz C.A."/>
            <person name="Hassan S.S."/>
            <person name="Fiaux K."/>
            <person name="Guimaraes L.C."/>
            <person name="Bakhtiar S.M."/>
            <person name="Pereira U."/>
            <person name="Almeida S.S."/>
            <person name="Abreu V.A."/>
            <person name="Rocha F.S."/>
            <person name="Dorella F.A."/>
            <person name="Miyoshi A."/>
            <person name="Silva A."/>
            <person name="Azevedo V."/>
            <person name="Tauch A."/>
        </authorList>
    </citation>
    <scope>NUCLEOTIDE SEQUENCE [LARGE SCALE GENOMIC DNA]</scope>
    <source>
        <strain evidence="5 6">258</strain>
    </source>
</reference>
<dbReference type="SMART" id="SM00701">
    <property type="entry name" value="PGRP"/>
    <property type="match status" value="1"/>
</dbReference>
<dbReference type="Proteomes" id="UP000006465">
    <property type="component" value="Chromosome"/>
</dbReference>
<dbReference type="SMART" id="SM00644">
    <property type="entry name" value="Ami_2"/>
    <property type="match status" value="1"/>
</dbReference>
<feature type="region of interest" description="Disordered" evidence="2">
    <location>
        <begin position="158"/>
        <end position="195"/>
    </location>
</feature>
<dbReference type="KEGG" id="coe:CP258_10190"/>
<feature type="compositionally biased region" description="Low complexity" evidence="2">
    <location>
        <begin position="160"/>
        <end position="191"/>
    </location>
</feature>
<dbReference type="EMBL" id="CP003540">
    <property type="protein sequence ID" value="AFK17604.3"/>
    <property type="molecule type" value="Genomic_DNA"/>
</dbReference>
<dbReference type="GO" id="GO:0008745">
    <property type="term" value="F:N-acetylmuramoyl-L-alanine amidase activity"/>
    <property type="evidence" value="ECO:0007669"/>
    <property type="project" value="InterPro"/>
</dbReference>
<dbReference type="GO" id="GO:0009253">
    <property type="term" value="P:peptidoglycan catabolic process"/>
    <property type="evidence" value="ECO:0007669"/>
    <property type="project" value="InterPro"/>
</dbReference>
<name>A0AAU8Q8E3_CORPS</name>
<dbReference type="Gene3D" id="3.40.80.10">
    <property type="entry name" value="Peptidoglycan recognition protein-like"/>
    <property type="match status" value="1"/>
</dbReference>
<evidence type="ECO:0000256" key="2">
    <source>
        <dbReference type="SAM" id="MobiDB-lite"/>
    </source>
</evidence>
<dbReference type="InterPro" id="IPR013207">
    <property type="entry name" value="LGFP"/>
</dbReference>
<dbReference type="PANTHER" id="PTHR11022:SF41">
    <property type="entry name" value="PEPTIDOGLYCAN-RECOGNITION PROTEIN LC-RELATED"/>
    <property type="match status" value="1"/>
</dbReference>
<protein>
    <submittedName>
        <fullName evidence="5">N-acetylmuramoyl-L-alanine amidase</fullName>
    </submittedName>
</protein>
<dbReference type="PANTHER" id="PTHR11022">
    <property type="entry name" value="PEPTIDOGLYCAN RECOGNITION PROTEIN"/>
    <property type="match status" value="1"/>
</dbReference>
<dbReference type="SUPFAM" id="SSF55846">
    <property type="entry name" value="N-acetylmuramoyl-L-alanine amidase-like"/>
    <property type="match status" value="1"/>
</dbReference>
<dbReference type="Pfam" id="PF01510">
    <property type="entry name" value="Amidase_2"/>
    <property type="match status" value="1"/>
</dbReference>
<feature type="domain" description="N-acetylmuramoyl-L-alanine amidase" evidence="3">
    <location>
        <begin position="265"/>
        <end position="429"/>
    </location>
</feature>
<dbReference type="Pfam" id="PF08310">
    <property type="entry name" value="LGFP"/>
    <property type="match status" value="1"/>
</dbReference>
<proteinExistence type="inferred from homology"/>
<feature type="domain" description="Peptidoglycan recognition protein family" evidence="4">
    <location>
        <begin position="252"/>
        <end position="400"/>
    </location>
</feature>
<sequence length="675" mass="70814">MQQRRRLVPTPTRPVTAIVSAVALLASAVVGIGANQILHTDNTGIDPIEASVSTDSLASGQSITIDDAAISAQGEMGSRTVKQFHRDQPFSQFAITWNGEKDIAAFVRAQRADGTWSEWYDTEPLDYGAGDTEKRGTDLIYIEPTNTIQVSMSGVDITGGAPATPPNAEAAPQPAAGQPAADAPPAAPAEDPAVHGMAPLPSNFGDIKPVAEATNITATNNVSDFDVVFIEGGESQLPENGIQMTADSDGMPRVISRKGWGANESIRCQQPSYFDGVKGITIHHTAGSNNYSEAQAPGIVRGIYQYHAQTLGWCDVGYQSLADKYGNLYEGRYGGLNRNVWGAHAGGFNENTWAISMLGNYDTAPTTPAMIKSVGELAGWRSAVAGIDPTGSGTHYSEGTSYTPYPKGQAVNLPNIFAHRDVGNTACPGKHAYAQMGNIRTTAKQKYNSIKNGTAPSGGIQNTPPRGDAPAPQHPAPAPAQPNAQIANIAELITKLAGTPMPKDLNSAVAAGGSLLLLVAAIASTQGLIPGNLGAIGNVQVINGLKLSQIPPIITRMVDLISNPNITRAWNDVKTIFGPVLGNPRSGVATYASKTGEEVEYALFDHGIIVSTPSTGANALWGAIGDAWAQQGFDAGPLGLPTGTQYRSGEEYRVDFQHGYITFNPATGAIDIHTN</sequence>
<dbReference type="InterPro" id="IPR002502">
    <property type="entry name" value="Amidase_domain"/>
</dbReference>
<accession>A0AAU8Q8E3</accession>
<dbReference type="InterPro" id="IPR006619">
    <property type="entry name" value="PGRP_domain_met/bac"/>
</dbReference>
<evidence type="ECO:0000313" key="5">
    <source>
        <dbReference type="EMBL" id="AFK17604.3"/>
    </source>
</evidence>
<dbReference type="AlphaFoldDB" id="A0AAU8Q8E3"/>
<organism evidence="5 6">
    <name type="scientific">Corynebacterium pseudotuberculosis 258</name>
    <dbReference type="NCBI Taxonomy" id="1168865"/>
    <lineage>
        <taxon>Bacteria</taxon>
        <taxon>Bacillati</taxon>
        <taxon>Actinomycetota</taxon>
        <taxon>Actinomycetes</taxon>
        <taxon>Mycobacteriales</taxon>
        <taxon>Corynebacteriaceae</taxon>
        <taxon>Corynebacterium</taxon>
    </lineage>
</organism>
<gene>
    <name evidence="5" type="ORF">CP258_10190</name>
</gene>
<dbReference type="RefSeq" id="WP_014367781.1">
    <property type="nucleotide sequence ID" value="NC_017945.3"/>
</dbReference>